<gene>
    <name evidence="1" type="ORF">Kpho01_53010</name>
</gene>
<dbReference type="EMBL" id="BSRX01000036">
    <property type="protein sequence ID" value="GLW57290.1"/>
    <property type="molecule type" value="Genomic_DNA"/>
</dbReference>
<dbReference type="AlphaFoldDB" id="A0A9W6PJA8"/>
<name>A0A9W6PJA8_9ACTN</name>
<reference evidence="1" key="1">
    <citation type="submission" date="2023-02" db="EMBL/GenBank/DDBJ databases">
        <title>Kitasatospora phosalacinea NBRC 14362.</title>
        <authorList>
            <person name="Ichikawa N."/>
            <person name="Sato H."/>
            <person name="Tonouchi N."/>
        </authorList>
    </citation>
    <scope>NUCLEOTIDE SEQUENCE</scope>
    <source>
        <strain evidence="1">NBRC 14362</strain>
    </source>
</reference>
<evidence type="ECO:0000313" key="1">
    <source>
        <dbReference type="EMBL" id="GLW57290.1"/>
    </source>
</evidence>
<sequence>MPRPVGGDQVAVPGERGLRRAPLPLAEQLRLEGALAVAGDVDPNRADLGQHGLRANAVARVPATGPGRVVLLVAETVRQLAFGGGLQELLRELLEQASGAGELQPARADPVDQLPDQLVVQGVRLQLHRPYGLHGLGRDGHVRRQVLLP</sequence>
<protein>
    <submittedName>
        <fullName evidence="1">Uncharacterized protein</fullName>
    </submittedName>
</protein>
<proteinExistence type="predicted"/>
<accession>A0A9W6PJA8</accession>
<comment type="caution">
    <text evidence="1">The sequence shown here is derived from an EMBL/GenBank/DDBJ whole genome shotgun (WGS) entry which is preliminary data.</text>
</comment>
<evidence type="ECO:0000313" key="2">
    <source>
        <dbReference type="Proteomes" id="UP001165143"/>
    </source>
</evidence>
<organism evidence="1 2">
    <name type="scientific">Kitasatospora phosalacinea</name>
    <dbReference type="NCBI Taxonomy" id="2065"/>
    <lineage>
        <taxon>Bacteria</taxon>
        <taxon>Bacillati</taxon>
        <taxon>Actinomycetota</taxon>
        <taxon>Actinomycetes</taxon>
        <taxon>Kitasatosporales</taxon>
        <taxon>Streptomycetaceae</taxon>
        <taxon>Kitasatospora</taxon>
    </lineage>
</organism>
<dbReference type="Proteomes" id="UP001165143">
    <property type="component" value="Unassembled WGS sequence"/>
</dbReference>